<dbReference type="SMART" id="SM00129">
    <property type="entry name" value="KISc"/>
    <property type="match status" value="1"/>
</dbReference>
<name>A0A448WGN1_9PLAT</name>
<dbReference type="PRINTS" id="PR00380">
    <property type="entry name" value="KINESINHEAVY"/>
</dbReference>
<gene>
    <name evidence="8" type="ORF">PXEA_LOCUS4584</name>
</gene>
<dbReference type="SUPFAM" id="SSF52540">
    <property type="entry name" value="P-loop containing nucleoside triphosphate hydrolases"/>
    <property type="match status" value="1"/>
</dbReference>
<feature type="region of interest" description="Disordered" evidence="6">
    <location>
        <begin position="350"/>
        <end position="403"/>
    </location>
</feature>
<feature type="domain" description="Kinesin motor" evidence="7">
    <location>
        <begin position="83"/>
        <end position="546"/>
    </location>
</feature>
<keyword evidence="4" id="KW-0206">Cytoskeleton</keyword>
<dbReference type="Pfam" id="PF00225">
    <property type="entry name" value="Kinesin"/>
    <property type="match status" value="2"/>
</dbReference>
<dbReference type="InterPro" id="IPR027417">
    <property type="entry name" value="P-loop_NTPase"/>
</dbReference>
<evidence type="ECO:0000313" key="9">
    <source>
        <dbReference type="Proteomes" id="UP000784294"/>
    </source>
</evidence>
<evidence type="ECO:0000256" key="3">
    <source>
        <dbReference type="ARBA" id="ARBA00022840"/>
    </source>
</evidence>
<evidence type="ECO:0000256" key="4">
    <source>
        <dbReference type="ARBA" id="ARBA00023212"/>
    </source>
</evidence>
<keyword evidence="5" id="KW-0505">Motor protein</keyword>
<proteinExistence type="inferred from homology"/>
<dbReference type="GO" id="GO:0016887">
    <property type="term" value="F:ATP hydrolysis activity"/>
    <property type="evidence" value="ECO:0007669"/>
    <property type="project" value="TreeGrafter"/>
</dbReference>
<keyword evidence="4" id="KW-0963">Cytoplasm</keyword>
<keyword evidence="9" id="KW-1185">Reference proteome</keyword>
<dbReference type="AlphaFoldDB" id="A0A448WGN1"/>
<protein>
    <recommendedName>
        <fullName evidence="7">Kinesin motor domain-containing protein</fullName>
    </recommendedName>
</protein>
<dbReference type="GO" id="GO:0007018">
    <property type="term" value="P:microtubule-based movement"/>
    <property type="evidence" value="ECO:0007669"/>
    <property type="project" value="InterPro"/>
</dbReference>
<dbReference type="InterPro" id="IPR001752">
    <property type="entry name" value="Kinesin_motor_dom"/>
</dbReference>
<keyword evidence="3 5" id="KW-0067">ATP-binding</keyword>
<dbReference type="Proteomes" id="UP000784294">
    <property type="component" value="Unassembled WGS sequence"/>
</dbReference>
<dbReference type="PROSITE" id="PS50067">
    <property type="entry name" value="KINESIN_MOTOR_2"/>
    <property type="match status" value="1"/>
</dbReference>
<dbReference type="GO" id="GO:0005874">
    <property type="term" value="C:microtubule"/>
    <property type="evidence" value="ECO:0007669"/>
    <property type="project" value="TreeGrafter"/>
</dbReference>
<feature type="binding site" evidence="5">
    <location>
        <begin position="196"/>
        <end position="203"/>
    </location>
    <ligand>
        <name>ATP</name>
        <dbReference type="ChEBI" id="CHEBI:30616"/>
    </ligand>
</feature>
<dbReference type="GO" id="GO:0005524">
    <property type="term" value="F:ATP binding"/>
    <property type="evidence" value="ECO:0007669"/>
    <property type="project" value="UniProtKB-UniRule"/>
</dbReference>
<dbReference type="OrthoDB" id="3176171at2759"/>
<dbReference type="GO" id="GO:0008017">
    <property type="term" value="F:microtubule binding"/>
    <property type="evidence" value="ECO:0007669"/>
    <property type="project" value="InterPro"/>
</dbReference>
<feature type="compositionally biased region" description="Low complexity" evidence="6">
    <location>
        <begin position="354"/>
        <end position="365"/>
    </location>
</feature>
<evidence type="ECO:0000259" key="7">
    <source>
        <dbReference type="PROSITE" id="PS50067"/>
    </source>
</evidence>
<feature type="region of interest" description="Disordered" evidence="6">
    <location>
        <begin position="430"/>
        <end position="455"/>
    </location>
</feature>
<evidence type="ECO:0000256" key="6">
    <source>
        <dbReference type="SAM" id="MobiDB-lite"/>
    </source>
</evidence>
<comment type="subcellular location">
    <subcellularLocation>
        <location evidence="1">Cytoplasm</location>
        <location evidence="1">Cytoskeleton</location>
    </subcellularLocation>
</comment>
<evidence type="ECO:0000313" key="8">
    <source>
        <dbReference type="EMBL" id="VEL11144.1"/>
    </source>
</evidence>
<comment type="caution">
    <text evidence="8">The sequence shown here is derived from an EMBL/GenBank/DDBJ whole genome shotgun (WGS) entry which is preliminary data.</text>
</comment>
<dbReference type="PANTHER" id="PTHR24115">
    <property type="entry name" value="KINESIN-RELATED"/>
    <property type="match status" value="1"/>
</dbReference>
<dbReference type="EMBL" id="CAAALY010010961">
    <property type="protein sequence ID" value="VEL11144.1"/>
    <property type="molecule type" value="Genomic_DNA"/>
</dbReference>
<dbReference type="GO" id="GO:0003777">
    <property type="term" value="F:microtubule motor activity"/>
    <property type="evidence" value="ECO:0007669"/>
    <property type="project" value="InterPro"/>
</dbReference>
<evidence type="ECO:0000256" key="1">
    <source>
        <dbReference type="ARBA" id="ARBA00004245"/>
    </source>
</evidence>
<comment type="similarity">
    <text evidence="5">Belongs to the TRAFAC class myosin-kinesin ATPase superfamily. Kinesin family.</text>
</comment>
<keyword evidence="2 5" id="KW-0547">Nucleotide-binding</keyword>
<dbReference type="InterPro" id="IPR027640">
    <property type="entry name" value="Kinesin-like_fam"/>
</dbReference>
<evidence type="ECO:0000256" key="5">
    <source>
        <dbReference type="PROSITE-ProRule" id="PRU00283"/>
    </source>
</evidence>
<dbReference type="Gene3D" id="3.40.850.10">
    <property type="entry name" value="Kinesin motor domain"/>
    <property type="match status" value="1"/>
</dbReference>
<sequence length="551" mass="60260">MSQLTRLIAHEEGLTFQTEARLLHLRQQHRRVTETCLRLQIATASNTGQTERVDQRVARLESCRETARRCKRLFNRWQDLAGGIRVLVRIYSHPTRQPATNADANANGDADWTPGYTTGCLMVPSPDEVGVLSRTASSGDEAIGEERPNEAHSVRLFHVNEVLHSASPEADQLADLARRVAGHLSGGRSSAVICYGPRGTGKTHTCLYGAGRRLHDGLAGLVVQALLEAHQLHDFGWLIGAGGGATNGSWLAVSLLEVYNERVTCLLSGRDVQMRDDGRRMHVVGQLERPVRHVDNFVEVLRTAIAARRTACLAGQARHASRSHMIMMLRHRSEATSGWTSGWLNGGCVRSESRSGSNQSSRAYSQTVSDSAPSTRRGVDGPGQAIRHGNYEDYENCKEEEEEEEAEGTFILADLAGYTVSGLDAGEAELATSGSGSVGRRGGVKRPNRSFSCRGDSRGAEAKRLWRMEASEINRSLGAFRQVLHCLSSSERQVVAPFRNSRLTQLLKPCFAGDTQTTLVLNLTGDRRHQQATTHCLELGQVAMGLAFGHN</sequence>
<organism evidence="8 9">
    <name type="scientific">Protopolystoma xenopodis</name>
    <dbReference type="NCBI Taxonomy" id="117903"/>
    <lineage>
        <taxon>Eukaryota</taxon>
        <taxon>Metazoa</taxon>
        <taxon>Spiralia</taxon>
        <taxon>Lophotrochozoa</taxon>
        <taxon>Platyhelminthes</taxon>
        <taxon>Monogenea</taxon>
        <taxon>Polyopisthocotylea</taxon>
        <taxon>Polystomatidea</taxon>
        <taxon>Polystomatidae</taxon>
        <taxon>Protopolystoma</taxon>
    </lineage>
</organism>
<dbReference type="InterPro" id="IPR036961">
    <property type="entry name" value="Kinesin_motor_dom_sf"/>
</dbReference>
<evidence type="ECO:0000256" key="2">
    <source>
        <dbReference type="ARBA" id="ARBA00022741"/>
    </source>
</evidence>
<reference evidence="8" key="1">
    <citation type="submission" date="2018-11" db="EMBL/GenBank/DDBJ databases">
        <authorList>
            <consortium name="Pathogen Informatics"/>
        </authorList>
    </citation>
    <scope>NUCLEOTIDE SEQUENCE</scope>
</reference>
<dbReference type="GO" id="GO:0005871">
    <property type="term" value="C:kinesin complex"/>
    <property type="evidence" value="ECO:0007669"/>
    <property type="project" value="TreeGrafter"/>
</dbReference>
<accession>A0A448WGN1</accession>